<feature type="non-terminal residue" evidence="1">
    <location>
        <position position="1"/>
    </location>
</feature>
<organism evidence="1 2">
    <name type="scientific">Trifolium pratense</name>
    <name type="common">Red clover</name>
    <dbReference type="NCBI Taxonomy" id="57577"/>
    <lineage>
        <taxon>Eukaryota</taxon>
        <taxon>Viridiplantae</taxon>
        <taxon>Streptophyta</taxon>
        <taxon>Embryophyta</taxon>
        <taxon>Tracheophyta</taxon>
        <taxon>Spermatophyta</taxon>
        <taxon>Magnoliopsida</taxon>
        <taxon>eudicotyledons</taxon>
        <taxon>Gunneridae</taxon>
        <taxon>Pentapetalae</taxon>
        <taxon>rosids</taxon>
        <taxon>fabids</taxon>
        <taxon>Fabales</taxon>
        <taxon>Fabaceae</taxon>
        <taxon>Papilionoideae</taxon>
        <taxon>50 kb inversion clade</taxon>
        <taxon>NPAAA clade</taxon>
        <taxon>Hologalegina</taxon>
        <taxon>IRL clade</taxon>
        <taxon>Trifolieae</taxon>
        <taxon>Trifolium</taxon>
    </lineage>
</organism>
<accession>A0A2K3KLM4</accession>
<name>A0A2K3KLM4_TRIPR</name>
<gene>
    <name evidence="1" type="ORF">L195_g063392</name>
</gene>
<dbReference type="AlphaFoldDB" id="A0A2K3KLM4"/>
<evidence type="ECO:0000313" key="2">
    <source>
        <dbReference type="Proteomes" id="UP000236291"/>
    </source>
</evidence>
<comment type="caution">
    <text evidence="1">The sequence shown here is derived from an EMBL/GenBank/DDBJ whole genome shotgun (WGS) entry which is preliminary data.</text>
</comment>
<protein>
    <submittedName>
        <fullName evidence="1">Uncharacterized protein</fullName>
    </submittedName>
</protein>
<evidence type="ECO:0000313" key="1">
    <source>
        <dbReference type="EMBL" id="PNX67162.1"/>
    </source>
</evidence>
<dbReference type="Proteomes" id="UP000236291">
    <property type="component" value="Unassembled WGS sequence"/>
</dbReference>
<reference evidence="1 2" key="1">
    <citation type="journal article" date="2014" name="Am. J. Bot.">
        <title>Genome assembly and annotation for red clover (Trifolium pratense; Fabaceae).</title>
        <authorList>
            <person name="Istvanek J."/>
            <person name="Jaros M."/>
            <person name="Krenek A."/>
            <person name="Repkova J."/>
        </authorList>
    </citation>
    <scope>NUCLEOTIDE SEQUENCE [LARGE SCALE GENOMIC DNA]</scope>
    <source>
        <strain evidence="2">cv. Tatra</strain>
        <tissue evidence="1">Young leaves</tissue>
    </source>
</reference>
<sequence length="52" mass="5773">GSMSCSYLLRGDIAQDGSVARCHSEEITTRSIVARNDDEEMISQERIVARCL</sequence>
<proteinExistence type="predicted"/>
<dbReference type="EMBL" id="ASHM01205130">
    <property type="protein sequence ID" value="PNX67162.1"/>
    <property type="molecule type" value="Genomic_DNA"/>
</dbReference>
<reference evidence="1 2" key="2">
    <citation type="journal article" date="2017" name="Front. Plant Sci.">
        <title>Gene Classification and Mining of Molecular Markers Useful in Red Clover (Trifolium pratense) Breeding.</title>
        <authorList>
            <person name="Istvanek J."/>
            <person name="Dluhosova J."/>
            <person name="Dluhos P."/>
            <person name="Patkova L."/>
            <person name="Nedelnik J."/>
            <person name="Repkova J."/>
        </authorList>
    </citation>
    <scope>NUCLEOTIDE SEQUENCE [LARGE SCALE GENOMIC DNA]</scope>
    <source>
        <strain evidence="2">cv. Tatra</strain>
        <tissue evidence="1">Young leaves</tissue>
    </source>
</reference>